<gene>
    <name evidence="2" type="ORF">MHBO_002484</name>
</gene>
<feature type="signal peptide" evidence="1">
    <location>
        <begin position="1"/>
        <end position="18"/>
    </location>
</feature>
<keyword evidence="3" id="KW-1185">Reference proteome</keyword>
<dbReference type="EMBL" id="JBDODL010000915">
    <property type="protein sequence ID" value="MES1920862.1"/>
    <property type="molecule type" value="Genomic_DNA"/>
</dbReference>
<evidence type="ECO:0000313" key="2">
    <source>
        <dbReference type="EMBL" id="MES1920862.1"/>
    </source>
</evidence>
<reference evidence="2 3" key="1">
    <citation type="journal article" date="2024" name="BMC Biol.">
        <title>Comparative genomics of Ascetosporea gives new insight into the evolutionary basis for animal parasitism in Rhizaria.</title>
        <authorList>
            <person name="Hiltunen Thoren M."/>
            <person name="Onut-Brannstrom I."/>
            <person name="Alfjorden A."/>
            <person name="Peckova H."/>
            <person name="Swords F."/>
            <person name="Hooper C."/>
            <person name="Holzer A.S."/>
            <person name="Bass D."/>
            <person name="Burki F."/>
        </authorList>
    </citation>
    <scope>NUCLEOTIDE SEQUENCE [LARGE SCALE GENOMIC DNA]</scope>
    <source>
        <strain evidence="2">20-A016</strain>
    </source>
</reference>
<evidence type="ECO:0000256" key="1">
    <source>
        <dbReference type="SAM" id="SignalP"/>
    </source>
</evidence>
<evidence type="ECO:0000313" key="3">
    <source>
        <dbReference type="Proteomes" id="UP001439008"/>
    </source>
</evidence>
<feature type="chain" id="PRO_5045610882" evidence="1">
    <location>
        <begin position="19"/>
        <end position="134"/>
    </location>
</feature>
<dbReference type="Proteomes" id="UP001439008">
    <property type="component" value="Unassembled WGS sequence"/>
</dbReference>
<comment type="caution">
    <text evidence="2">The sequence shown here is derived from an EMBL/GenBank/DDBJ whole genome shotgun (WGS) entry which is preliminary data.</text>
</comment>
<sequence length="134" mass="15925">MKHLLIIVFVIEASFVQYEEPYDAHPWTYGSEIEAQDAETVCNNMNKRICNKDDLEAFYQQNRSICKKAWAYNRETKDIFGHVVSVNSSCFENDFINGVFPQRIFTQRTYDRFWCLIPKEDFENTFGFILLLRV</sequence>
<keyword evidence="1" id="KW-0732">Signal</keyword>
<accession>A0ABV2AMJ3</accession>
<proteinExistence type="predicted"/>
<organism evidence="2 3">
    <name type="scientific">Bonamia ostreae</name>
    <dbReference type="NCBI Taxonomy" id="126728"/>
    <lineage>
        <taxon>Eukaryota</taxon>
        <taxon>Sar</taxon>
        <taxon>Rhizaria</taxon>
        <taxon>Endomyxa</taxon>
        <taxon>Ascetosporea</taxon>
        <taxon>Haplosporida</taxon>
        <taxon>Bonamia</taxon>
    </lineage>
</organism>
<protein>
    <submittedName>
        <fullName evidence="2">Uncharacterized protein</fullName>
    </submittedName>
</protein>
<name>A0ABV2AMJ3_9EUKA</name>